<dbReference type="RefSeq" id="WP_184657815.1">
    <property type="nucleotide sequence ID" value="NZ_CP031518.1"/>
</dbReference>
<comment type="caution">
    <text evidence="3">The sequence shown here is derived from an EMBL/GenBank/DDBJ whole genome shotgun (WGS) entry which is preliminary data.</text>
</comment>
<proteinExistence type="predicted"/>
<dbReference type="Gene3D" id="3.90.1150.140">
    <property type="match status" value="1"/>
</dbReference>
<evidence type="ECO:0000313" key="4">
    <source>
        <dbReference type="Proteomes" id="UP000518887"/>
    </source>
</evidence>
<dbReference type="Pfam" id="PF20732">
    <property type="entry name" value="NamZ_C"/>
    <property type="match status" value="1"/>
</dbReference>
<organism evidence="3 4">
    <name type="scientific">Treponema ruminis</name>
    <dbReference type="NCBI Taxonomy" id="744515"/>
    <lineage>
        <taxon>Bacteria</taxon>
        <taxon>Pseudomonadati</taxon>
        <taxon>Spirochaetota</taxon>
        <taxon>Spirochaetia</taxon>
        <taxon>Spirochaetales</taxon>
        <taxon>Treponemataceae</taxon>
        <taxon>Treponema</taxon>
    </lineage>
</organism>
<dbReference type="PROSITE" id="PS51257">
    <property type="entry name" value="PROKAR_LIPOPROTEIN"/>
    <property type="match status" value="1"/>
</dbReference>
<dbReference type="Gene3D" id="3.40.50.12170">
    <property type="entry name" value="Uncharacterised protein PF07075, DUF1343"/>
    <property type="match status" value="1"/>
</dbReference>
<feature type="domain" description="Peptidoglycan beta-N-acetylmuramidase NamZ N-terminal" evidence="1">
    <location>
        <begin position="108"/>
        <end position="297"/>
    </location>
</feature>
<feature type="domain" description="Peptidoglycan beta-N-acetylmuramidase NamZ C-terminal" evidence="2">
    <location>
        <begin position="301"/>
        <end position="454"/>
    </location>
</feature>
<reference evidence="3 4" key="1">
    <citation type="submission" date="2020-08" db="EMBL/GenBank/DDBJ databases">
        <title>Genomic Encyclopedia of Type Strains, Phase IV (KMG-IV): sequencing the most valuable type-strain genomes for metagenomic binning, comparative biology and taxonomic classification.</title>
        <authorList>
            <person name="Goeker M."/>
        </authorList>
    </citation>
    <scope>NUCLEOTIDE SEQUENCE [LARGE SCALE GENOMIC DNA]</scope>
    <source>
        <strain evidence="3 4">DSM 103462</strain>
    </source>
</reference>
<dbReference type="GO" id="GO:0033922">
    <property type="term" value="F:peptidoglycan beta-N-acetylmuramidase activity"/>
    <property type="evidence" value="ECO:0007669"/>
    <property type="project" value="InterPro"/>
</dbReference>
<evidence type="ECO:0000313" key="3">
    <source>
        <dbReference type="EMBL" id="MBB5225490.1"/>
    </source>
</evidence>
<dbReference type="InterPro" id="IPR048502">
    <property type="entry name" value="NamZ_N"/>
</dbReference>
<dbReference type="InterPro" id="IPR008302">
    <property type="entry name" value="NamZ"/>
</dbReference>
<evidence type="ECO:0000259" key="2">
    <source>
        <dbReference type="Pfam" id="PF20732"/>
    </source>
</evidence>
<gene>
    <name evidence="3" type="ORF">HNP76_000834</name>
</gene>
<dbReference type="InterPro" id="IPR048503">
    <property type="entry name" value="NamZ_C"/>
</dbReference>
<name>A0A7W8G806_9SPIR</name>
<protein>
    <submittedName>
        <fullName evidence="3">Uncharacterized protein YbbC (DUF1343 family)</fullName>
    </submittedName>
</protein>
<sequence>MKIHKLAFLPLLISSINLMIFTSCTSSKSTAADLNPRVILGDEQFDQYGPLLKERRIALFSNHSGIVGDKIILSDGSVQFGGFTSSADKDLSLIPFGRDLEGNPVTYGEHILDFLLSQKIKVEAIFCPEHGFRGTEDAGSGIYDSLDEKTGIPILSLYENDSRHTINPKNMEVFDTLVIDIQDVGLRYYTYYITLYYLMDACAKNQKEVVILDRPNPNGFYVDGEILKDDFKSGVGRLPIPTVHGMTLGELAQMMNGEGWFSAGKDSCRLTVIPCKNYTHQTKYSLIRAPSPNIKNMRAIYLYASTCFFENTIVSVGRGTDFPFEAYGSPYFDSLDGVDFSFVPKSMPGAVNPPFLEQTCFGKDLRSKPLEEIFLAGCDLSYLCGAYQKAKEAGKDSEFWGKVRLREYYWIDLLSGSTKVREQLEAGLSADKIKSFWQTDITNFKKLRKPYLLYKD</sequence>
<evidence type="ECO:0000259" key="1">
    <source>
        <dbReference type="Pfam" id="PF07075"/>
    </source>
</evidence>
<dbReference type="Proteomes" id="UP000518887">
    <property type="component" value="Unassembled WGS sequence"/>
</dbReference>
<dbReference type="PANTHER" id="PTHR42915:SF1">
    <property type="entry name" value="PEPTIDOGLYCAN BETA-N-ACETYLMURAMIDASE NAMZ"/>
    <property type="match status" value="1"/>
</dbReference>
<dbReference type="AlphaFoldDB" id="A0A7W8G806"/>
<dbReference type="PIRSF" id="PIRSF016719">
    <property type="entry name" value="UCP016719"/>
    <property type="match status" value="1"/>
</dbReference>
<dbReference type="Pfam" id="PF07075">
    <property type="entry name" value="NamZ_N"/>
    <property type="match status" value="1"/>
</dbReference>
<dbReference type="EMBL" id="JACHFQ010000002">
    <property type="protein sequence ID" value="MBB5225490.1"/>
    <property type="molecule type" value="Genomic_DNA"/>
</dbReference>
<accession>A0A7W8G806</accession>
<keyword evidence="4" id="KW-1185">Reference proteome</keyword>
<dbReference type="PANTHER" id="PTHR42915">
    <property type="entry name" value="HYPOTHETICAL 460 KDA PROTEIN IN FEUA-SIGW INTERGENIC REGION [PRECURSOR]"/>
    <property type="match status" value="1"/>
</dbReference>